<keyword evidence="2" id="KW-1185">Reference proteome</keyword>
<dbReference type="OrthoDB" id="1431934at2759"/>
<proteinExistence type="predicted"/>
<comment type="caution">
    <text evidence="1">The sequence shown here is derived from an EMBL/GenBank/DDBJ whole genome shotgun (WGS) entry which is preliminary data.</text>
</comment>
<sequence length="260" mass="29259">MERVGVVFADLATVDVRRPGRYLRLAPLKRHAAPHLYIAGEDMIEVVLVLGRQWCKCSLPLDGIWLPSAHAQINYLFLYMGLPVFHLQCTTDATLLIFHGVILNPLLSLRAQYVYRHAYIFLVETYAIATEPVLAMETLSLCNKLRTPSFSKKEDACGAKRCPTCQKPVVHHLGHGCHFINGCHRGNSDGWCYACGSISYNHCCPNRCPLFCRYRVTFDEDKHLHIERDGCDCPLCISCKPMRPCAQCTGCPACTLQMDV</sequence>
<gene>
    <name evidence="1" type="ORF">STCU_12149</name>
</gene>
<reference evidence="1 2" key="1">
    <citation type="journal article" date="2013" name="PLoS ONE">
        <title>Predicting the Proteins of Angomonas deanei, Strigomonas culicis and Their Respective Endosymbionts Reveals New Aspects of the Trypanosomatidae Family.</title>
        <authorList>
            <person name="Motta M.C."/>
            <person name="Martins A.C."/>
            <person name="de Souza S.S."/>
            <person name="Catta-Preta C.M."/>
            <person name="Silva R."/>
            <person name="Klein C.C."/>
            <person name="de Almeida L.G."/>
            <person name="de Lima Cunha O."/>
            <person name="Ciapina L.P."/>
            <person name="Brocchi M."/>
            <person name="Colabardini A.C."/>
            <person name="de Araujo Lima B."/>
            <person name="Machado C.R."/>
            <person name="de Almeida Soares C.M."/>
            <person name="Probst C.M."/>
            <person name="de Menezes C.B."/>
            <person name="Thompson C.E."/>
            <person name="Bartholomeu D.C."/>
            <person name="Gradia D.F."/>
            <person name="Pavoni D.P."/>
            <person name="Grisard E.C."/>
            <person name="Fantinatti-Garboggini F."/>
            <person name="Marchini F.K."/>
            <person name="Rodrigues-Luiz G.F."/>
            <person name="Wagner G."/>
            <person name="Goldman G.H."/>
            <person name="Fietto J.L."/>
            <person name="Elias M.C."/>
            <person name="Goldman M.H."/>
            <person name="Sagot M.F."/>
            <person name="Pereira M."/>
            <person name="Stoco P.H."/>
            <person name="de Mendonca-Neto R.P."/>
            <person name="Teixeira S.M."/>
            <person name="Maciel T.E."/>
            <person name="de Oliveira Mendes T.A."/>
            <person name="Urmenyi T.P."/>
            <person name="de Souza W."/>
            <person name="Schenkman S."/>
            <person name="de Vasconcelos A.T."/>
        </authorList>
    </citation>
    <scope>NUCLEOTIDE SEQUENCE [LARGE SCALE GENOMIC DNA]</scope>
</reference>
<protein>
    <submittedName>
        <fullName evidence="1">Uncharacterized protein</fullName>
    </submittedName>
</protein>
<name>S9TEA4_9TRYP</name>
<dbReference type="Proteomes" id="UP000015354">
    <property type="component" value="Unassembled WGS sequence"/>
</dbReference>
<dbReference type="EMBL" id="ATMH01012245">
    <property type="protein sequence ID" value="EPY15294.1"/>
    <property type="molecule type" value="Genomic_DNA"/>
</dbReference>
<evidence type="ECO:0000313" key="2">
    <source>
        <dbReference type="Proteomes" id="UP000015354"/>
    </source>
</evidence>
<organism evidence="1 2">
    <name type="scientific">Strigomonas culicis</name>
    <dbReference type="NCBI Taxonomy" id="28005"/>
    <lineage>
        <taxon>Eukaryota</taxon>
        <taxon>Discoba</taxon>
        <taxon>Euglenozoa</taxon>
        <taxon>Kinetoplastea</taxon>
        <taxon>Metakinetoplastina</taxon>
        <taxon>Trypanosomatida</taxon>
        <taxon>Trypanosomatidae</taxon>
        <taxon>Strigomonadinae</taxon>
        <taxon>Strigomonas</taxon>
    </lineage>
</organism>
<dbReference type="AlphaFoldDB" id="S9TEA4"/>
<accession>S9TEA4</accession>
<evidence type="ECO:0000313" key="1">
    <source>
        <dbReference type="EMBL" id="EPY15294.1"/>
    </source>
</evidence>